<organism evidence="5 6">
    <name type="scientific">Huiozyma naganishii (strain ATCC MYA-139 / BCRC 22969 / CBS 8797 / KCTC 17520 / NBRC 10181 / NCYC 3082 / Yp74L-3)</name>
    <name type="common">Yeast</name>
    <name type="synonym">Kazachstania naganishii</name>
    <dbReference type="NCBI Taxonomy" id="1071383"/>
    <lineage>
        <taxon>Eukaryota</taxon>
        <taxon>Fungi</taxon>
        <taxon>Dikarya</taxon>
        <taxon>Ascomycota</taxon>
        <taxon>Saccharomycotina</taxon>
        <taxon>Saccharomycetes</taxon>
        <taxon>Saccharomycetales</taxon>
        <taxon>Saccharomycetaceae</taxon>
        <taxon>Huiozyma</taxon>
    </lineage>
</organism>
<dbReference type="PANTHER" id="PTHR12283:SF6">
    <property type="entry name" value="GLUTAMINYL-PEPTIDE CYCLOTRANSFERASE-RELATED"/>
    <property type="match status" value="1"/>
</dbReference>
<proteinExistence type="inferred from homology"/>
<dbReference type="Proteomes" id="UP000006310">
    <property type="component" value="Chromosome 3"/>
</dbReference>
<keyword evidence="3" id="KW-0862">Zinc</keyword>
<dbReference type="HOGENOM" id="CLU_045003_1_1_1"/>
<evidence type="ECO:0000256" key="3">
    <source>
        <dbReference type="RuleBase" id="RU361240"/>
    </source>
</evidence>
<dbReference type="PANTHER" id="PTHR12283">
    <property type="entry name" value="GLUTAMINYL-PEPTIDE CYCLOTRANSFERASE"/>
    <property type="match status" value="1"/>
</dbReference>
<dbReference type="GeneID" id="34524991"/>
<dbReference type="EC" id="3.4.-.-" evidence="3"/>
<evidence type="ECO:0000259" key="4">
    <source>
        <dbReference type="Pfam" id="PF04389"/>
    </source>
</evidence>
<name>J7S5Q4_HUIN7</name>
<dbReference type="KEGG" id="kng:KNAG_0C01980"/>
<keyword evidence="1" id="KW-0808">Transferase</keyword>
<sequence length="331" mass="38034">MLLFLHVVLTIFICVCGYDIDDYNLQYYSETLPSKLSLTNDSKHNLLLPFNTTRLPSSNESLEIREFIKSHFANNLDSEWIVEEDTHFENGLNFTNLIFTWNPTAASFIVLAAHYDTKFEPAGFIGAMDSAASCAIMMYAAEFMDEAFQHDSLLINHNMGLKIVFFDGEEAVKDWTPEDSLYGARHLAESWEKNKLLPRIEILILMDLIGGKTQVKIPSYYRQGHPYYQLLDSIEDAYLTTEFAEETSHHKELDVEDIAYLLINQVLIEDDHVPFYKKGVAPLHLIPTPFPPQWHTIDDDFDHLDQGEVNKWAVMMCECLHELFALPANVT</sequence>
<keyword evidence="2" id="KW-0012">Acyltransferase</keyword>
<keyword evidence="3" id="KW-0378">Hydrolase</keyword>
<dbReference type="GO" id="GO:0016603">
    <property type="term" value="F:glutaminyl-peptide cyclotransferase activity"/>
    <property type="evidence" value="ECO:0007669"/>
    <property type="project" value="TreeGrafter"/>
</dbReference>
<dbReference type="RefSeq" id="XP_022463557.1">
    <property type="nucleotide sequence ID" value="XM_022606909.1"/>
</dbReference>
<keyword evidence="3" id="KW-0479">Metal-binding</keyword>
<dbReference type="GO" id="GO:0008233">
    <property type="term" value="F:peptidase activity"/>
    <property type="evidence" value="ECO:0007669"/>
    <property type="project" value="UniProtKB-KW"/>
</dbReference>
<dbReference type="Gene3D" id="3.40.630.10">
    <property type="entry name" value="Zn peptidases"/>
    <property type="match status" value="1"/>
</dbReference>
<dbReference type="GO" id="GO:0008270">
    <property type="term" value="F:zinc ion binding"/>
    <property type="evidence" value="ECO:0007669"/>
    <property type="project" value="TreeGrafter"/>
</dbReference>
<keyword evidence="6" id="KW-1185">Reference proteome</keyword>
<dbReference type="STRING" id="1071383.J7S5Q4"/>
<evidence type="ECO:0000256" key="1">
    <source>
        <dbReference type="ARBA" id="ARBA00022679"/>
    </source>
</evidence>
<evidence type="ECO:0000313" key="6">
    <source>
        <dbReference type="Proteomes" id="UP000006310"/>
    </source>
</evidence>
<keyword evidence="3" id="KW-0645">Protease</keyword>
<reference evidence="6" key="2">
    <citation type="submission" date="2012-08" db="EMBL/GenBank/DDBJ databases">
        <title>Genome sequence of Kazachstania naganishii.</title>
        <authorList>
            <person name="Gordon J.L."/>
            <person name="Armisen D."/>
            <person name="Proux-Wera E."/>
            <person name="OhEigeartaigh S.S."/>
            <person name="Byrne K.P."/>
            <person name="Wolfe K.H."/>
        </authorList>
    </citation>
    <scope>NUCLEOTIDE SEQUENCE [LARGE SCALE GENOMIC DNA]</scope>
    <source>
        <strain evidence="6">ATCC MYA-139 / BCRC 22969 / CBS 8797 / CCRC 22969 / KCTC 17520 / NBRC 10181 / NCYC 3082</strain>
    </source>
</reference>
<gene>
    <name evidence="5" type="primary">KNAG0C01980</name>
    <name evidence="5" type="ordered locus">KNAG_0C01980</name>
</gene>
<dbReference type="OrthoDB" id="3907302at2759"/>
<feature type="chain" id="PRO_5005136971" description="Peptide hydrolase" evidence="3">
    <location>
        <begin position="18"/>
        <end position="331"/>
    </location>
</feature>
<feature type="signal peptide" evidence="3">
    <location>
        <begin position="1"/>
        <end position="17"/>
    </location>
</feature>
<dbReference type="InterPro" id="IPR040234">
    <property type="entry name" value="QC/QCL"/>
</dbReference>
<comment type="similarity">
    <text evidence="3">Belongs to the peptidase M28 family.</text>
</comment>
<accession>J7S5Q4</accession>
<dbReference type="eggNOG" id="KOG3946">
    <property type="taxonomic scope" value="Eukaryota"/>
</dbReference>
<dbReference type="AlphaFoldDB" id="J7S5Q4"/>
<keyword evidence="3" id="KW-0732">Signal</keyword>
<dbReference type="OMA" id="HYETNYP"/>
<evidence type="ECO:0000256" key="2">
    <source>
        <dbReference type="ARBA" id="ARBA00023315"/>
    </source>
</evidence>
<reference evidence="5 6" key="1">
    <citation type="journal article" date="2011" name="Proc. Natl. Acad. Sci. U.S.A.">
        <title>Evolutionary erosion of yeast sex chromosomes by mating-type switching accidents.</title>
        <authorList>
            <person name="Gordon J.L."/>
            <person name="Armisen D."/>
            <person name="Proux-Wera E."/>
            <person name="Oheigeartaigh S.S."/>
            <person name="Byrne K.P."/>
            <person name="Wolfe K.H."/>
        </authorList>
    </citation>
    <scope>NUCLEOTIDE SEQUENCE [LARGE SCALE GENOMIC DNA]</scope>
    <source>
        <strain evidence="6">ATCC MYA-139 / BCRC 22969 / CBS 8797 / CCRC 22969 / KCTC 17520 / NBRC 10181 / NCYC 3082</strain>
    </source>
</reference>
<dbReference type="EMBL" id="HE978316">
    <property type="protein sequence ID" value="CCK69311.1"/>
    <property type="molecule type" value="Genomic_DNA"/>
</dbReference>
<evidence type="ECO:0000313" key="5">
    <source>
        <dbReference type="EMBL" id="CCK69311.1"/>
    </source>
</evidence>
<dbReference type="Pfam" id="PF04389">
    <property type="entry name" value="Peptidase_M28"/>
    <property type="match status" value="1"/>
</dbReference>
<protein>
    <recommendedName>
        <fullName evidence="3">Peptide hydrolase</fullName>
        <ecNumber evidence="3">3.4.-.-</ecNumber>
    </recommendedName>
</protein>
<feature type="domain" description="Peptidase M28" evidence="4">
    <location>
        <begin position="96"/>
        <end position="318"/>
    </location>
</feature>
<dbReference type="GO" id="GO:0006508">
    <property type="term" value="P:proteolysis"/>
    <property type="evidence" value="ECO:0007669"/>
    <property type="project" value="UniProtKB-KW"/>
</dbReference>
<dbReference type="SUPFAM" id="SSF53187">
    <property type="entry name" value="Zn-dependent exopeptidases"/>
    <property type="match status" value="1"/>
</dbReference>
<dbReference type="InterPro" id="IPR007484">
    <property type="entry name" value="Peptidase_M28"/>
</dbReference>